<accession>A0A3Q9FR04</accession>
<sequence length="225" mass="25409">MKNIFYILILLIVSNLGFSQSKYSSPNYFNNLMENTDYVLIGGSIGAAQYNGVYGGFGNFENIKPNYTIYVQKKVSKRISFRYQLSHVGLGAKDKRSNSETYNQNAFDANIIEFIPMVIYDLGARNRKRNQRINYYLMGGVGVFYGSTTNHLKNTSSNKAGGVIYGGAGIRYSLTNKWIINLEAQGRITSSDQLDMMSNPRFPTDMYGTINIGIAYRIFGKRKLH</sequence>
<dbReference type="AlphaFoldDB" id="A0A3Q9FR04"/>
<dbReference type="InterPro" id="IPR011250">
    <property type="entry name" value="OMP/PagP_B-barrel"/>
</dbReference>
<evidence type="ECO:0000259" key="1">
    <source>
        <dbReference type="Pfam" id="PF19573"/>
    </source>
</evidence>
<dbReference type="Gene3D" id="2.40.160.20">
    <property type="match status" value="1"/>
</dbReference>
<evidence type="ECO:0000313" key="3">
    <source>
        <dbReference type="Proteomes" id="UP000267268"/>
    </source>
</evidence>
<dbReference type="SUPFAM" id="SSF56925">
    <property type="entry name" value="OMPA-like"/>
    <property type="match status" value="1"/>
</dbReference>
<dbReference type="RefSeq" id="WP_126619423.1">
    <property type="nucleotide sequence ID" value="NZ_CP034563.1"/>
</dbReference>
<organism evidence="2 3">
    <name type="scientific">Flammeovirga pectinis</name>
    <dbReference type="NCBI Taxonomy" id="2494373"/>
    <lineage>
        <taxon>Bacteria</taxon>
        <taxon>Pseudomonadati</taxon>
        <taxon>Bacteroidota</taxon>
        <taxon>Cytophagia</taxon>
        <taxon>Cytophagales</taxon>
        <taxon>Flammeovirgaceae</taxon>
        <taxon>Flammeovirga</taxon>
    </lineage>
</organism>
<dbReference type="Pfam" id="PF19573">
    <property type="entry name" value="DUF6089"/>
    <property type="match status" value="1"/>
</dbReference>
<evidence type="ECO:0000313" key="2">
    <source>
        <dbReference type="EMBL" id="AZQ65070.1"/>
    </source>
</evidence>
<gene>
    <name evidence="2" type="ORF">EI427_22915</name>
</gene>
<name>A0A3Q9FR04_9BACT</name>
<dbReference type="KEGG" id="fll:EI427_22915"/>
<dbReference type="InterPro" id="IPR045743">
    <property type="entry name" value="DUF6089"/>
</dbReference>
<protein>
    <recommendedName>
        <fullName evidence="1">DUF6089 domain-containing protein</fullName>
    </recommendedName>
</protein>
<keyword evidence="3" id="KW-1185">Reference proteome</keyword>
<proteinExistence type="predicted"/>
<dbReference type="OrthoDB" id="654178at2"/>
<reference evidence="2 3" key="1">
    <citation type="submission" date="2018-12" db="EMBL/GenBank/DDBJ databases">
        <title>Flammeovirga pectinis sp. nov., isolated from the gut of the Korean scallop, Patinopecten yessoensis.</title>
        <authorList>
            <person name="Bae J.-W."/>
            <person name="Jeong Y.-S."/>
            <person name="Kang W."/>
        </authorList>
    </citation>
    <scope>NUCLEOTIDE SEQUENCE [LARGE SCALE GENOMIC DNA]</scope>
    <source>
        <strain evidence="2 3">L12M1</strain>
    </source>
</reference>
<dbReference type="Proteomes" id="UP000267268">
    <property type="component" value="Chromosome 2"/>
</dbReference>
<dbReference type="EMBL" id="CP034563">
    <property type="protein sequence ID" value="AZQ65070.1"/>
    <property type="molecule type" value="Genomic_DNA"/>
</dbReference>
<feature type="domain" description="DUF6089" evidence="1">
    <location>
        <begin position="41"/>
        <end position="201"/>
    </location>
</feature>